<organism evidence="7 8">
    <name type="scientific">Geoalkalibacter halelectricus</name>
    <dbReference type="NCBI Taxonomy" id="2847045"/>
    <lineage>
        <taxon>Bacteria</taxon>
        <taxon>Pseudomonadati</taxon>
        <taxon>Thermodesulfobacteriota</taxon>
        <taxon>Desulfuromonadia</taxon>
        <taxon>Desulfuromonadales</taxon>
        <taxon>Geoalkalibacteraceae</taxon>
        <taxon>Geoalkalibacter</taxon>
    </lineage>
</organism>
<evidence type="ECO:0000313" key="8">
    <source>
        <dbReference type="Proteomes" id="UP001060414"/>
    </source>
</evidence>
<name>A0ABY5ZJP0_9BACT</name>
<sequence>MRHLLTHIAIFTIALFLIAAAALFGWSRSAQLVITDEATVLAGFEPMPEEEFNWTQLGAKAYLRNCANCHGREGEGWDQYPALGHTAPLFESPGGRDYIIDVHLYGLTGDRWGVPMPPMGHIHDIEMAAVINHVLTNFGNEALLDEDAELYAPEDIGPRRGQDLSPAQVNERRLEVMGVEEE</sequence>
<proteinExistence type="predicted"/>
<feature type="region of interest" description="Disordered" evidence="5">
    <location>
        <begin position="154"/>
        <end position="182"/>
    </location>
</feature>
<keyword evidence="2 4" id="KW-0479">Metal-binding</keyword>
<evidence type="ECO:0000256" key="2">
    <source>
        <dbReference type="ARBA" id="ARBA00022723"/>
    </source>
</evidence>
<dbReference type="PROSITE" id="PS51007">
    <property type="entry name" value="CYTC"/>
    <property type="match status" value="1"/>
</dbReference>
<feature type="domain" description="Cytochrome c" evidence="6">
    <location>
        <begin position="53"/>
        <end position="138"/>
    </location>
</feature>
<dbReference type="RefSeq" id="WP_260747706.1">
    <property type="nucleotide sequence ID" value="NZ_CP092109.1"/>
</dbReference>
<dbReference type="SUPFAM" id="SSF46626">
    <property type="entry name" value="Cytochrome c"/>
    <property type="match status" value="1"/>
</dbReference>
<dbReference type="InterPro" id="IPR009056">
    <property type="entry name" value="Cyt_c-like_dom"/>
</dbReference>
<keyword evidence="8" id="KW-1185">Reference proteome</keyword>
<gene>
    <name evidence="7" type="ORF">L9S41_16960</name>
</gene>
<evidence type="ECO:0000256" key="4">
    <source>
        <dbReference type="PROSITE-ProRule" id="PRU00433"/>
    </source>
</evidence>
<dbReference type="EMBL" id="CP092109">
    <property type="protein sequence ID" value="UWZ79350.1"/>
    <property type="molecule type" value="Genomic_DNA"/>
</dbReference>
<evidence type="ECO:0000256" key="5">
    <source>
        <dbReference type="SAM" id="MobiDB-lite"/>
    </source>
</evidence>
<dbReference type="Gene3D" id="1.10.760.10">
    <property type="entry name" value="Cytochrome c-like domain"/>
    <property type="match status" value="1"/>
</dbReference>
<evidence type="ECO:0000313" key="7">
    <source>
        <dbReference type="EMBL" id="UWZ79350.1"/>
    </source>
</evidence>
<evidence type="ECO:0000259" key="6">
    <source>
        <dbReference type="PROSITE" id="PS51007"/>
    </source>
</evidence>
<accession>A0ABY5ZJP0</accession>
<dbReference type="InterPro" id="IPR036909">
    <property type="entry name" value="Cyt_c-like_dom_sf"/>
</dbReference>
<reference evidence="7" key="1">
    <citation type="journal article" date="2022" name="Environ. Microbiol.">
        <title>Geoalkalibacter halelectricus SAP #1 sp. nov. possessing extracellular electron transfer and mineral#reducing capabilities from a haloalkaline environment.</title>
        <authorList>
            <person name="Yadav S."/>
            <person name="Singh R."/>
            <person name="Sundharam S.S."/>
            <person name="Chaudhary S."/>
            <person name="Krishnamurthi S."/>
            <person name="Patil S.A."/>
        </authorList>
    </citation>
    <scope>NUCLEOTIDE SEQUENCE</scope>
    <source>
        <strain evidence="7">SAP-1</strain>
    </source>
</reference>
<evidence type="ECO:0000256" key="3">
    <source>
        <dbReference type="ARBA" id="ARBA00023004"/>
    </source>
</evidence>
<dbReference type="Pfam" id="PF00034">
    <property type="entry name" value="Cytochrom_C"/>
    <property type="match status" value="1"/>
</dbReference>
<keyword evidence="1 4" id="KW-0349">Heme</keyword>
<protein>
    <submittedName>
        <fullName evidence="7">Cytochrome c</fullName>
    </submittedName>
</protein>
<keyword evidence="3 4" id="KW-0408">Iron</keyword>
<dbReference type="Proteomes" id="UP001060414">
    <property type="component" value="Chromosome"/>
</dbReference>
<evidence type="ECO:0000256" key="1">
    <source>
        <dbReference type="ARBA" id="ARBA00022617"/>
    </source>
</evidence>